<dbReference type="GO" id="GO:0009360">
    <property type="term" value="C:DNA polymerase III complex"/>
    <property type="evidence" value="ECO:0007669"/>
    <property type="project" value="InterPro"/>
</dbReference>
<dbReference type="InterPro" id="IPR027417">
    <property type="entry name" value="P-loop_NTPase"/>
</dbReference>
<evidence type="ECO:0000256" key="2">
    <source>
        <dbReference type="ARBA" id="ARBA00017703"/>
    </source>
</evidence>
<dbReference type="InterPro" id="IPR010372">
    <property type="entry name" value="DNA_pol3_delta_N"/>
</dbReference>
<protein>
    <recommendedName>
        <fullName evidence="2">DNA polymerase III subunit delta</fullName>
        <ecNumber evidence="1">2.7.7.7</ecNumber>
    </recommendedName>
</protein>
<dbReference type="Gene3D" id="3.40.50.300">
    <property type="entry name" value="P-loop containing nucleotide triphosphate hydrolases"/>
    <property type="match status" value="1"/>
</dbReference>
<feature type="domain" description="DNA polymerase III delta subunit-like C-terminal" evidence="10">
    <location>
        <begin position="217"/>
        <end position="319"/>
    </location>
</feature>
<proteinExistence type="inferred from homology"/>
<evidence type="ECO:0000259" key="9">
    <source>
        <dbReference type="Pfam" id="PF06144"/>
    </source>
</evidence>
<evidence type="ECO:0000256" key="7">
    <source>
        <dbReference type="ARBA" id="ARBA00034754"/>
    </source>
</evidence>
<dbReference type="PANTHER" id="PTHR34388">
    <property type="entry name" value="DNA POLYMERASE III SUBUNIT DELTA"/>
    <property type="match status" value="1"/>
</dbReference>
<evidence type="ECO:0000256" key="3">
    <source>
        <dbReference type="ARBA" id="ARBA00022679"/>
    </source>
</evidence>
<dbReference type="Pfam" id="PF21694">
    <property type="entry name" value="DNA_pol3_delta_C"/>
    <property type="match status" value="1"/>
</dbReference>
<keyword evidence="12" id="KW-1185">Reference proteome</keyword>
<keyword evidence="3" id="KW-0808">Transferase</keyword>
<organism evidence="11 12">
    <name type="scientific">Pedobacter antarcticus 4BY</name>
    <dbReference type="NCBI Taxonomy" id="1358423"/>
    <lineage>
        <taxon>Bacteria</taxon>
        <taxon>Pseudomonadati</taxon>
        <taxon>Bacteroidota</taxon>
        <taxon>Sphingobacteriia</taxon>
        <taxon>Sphingobacteriales</taxon>
        <taxon>Sphingobacteriaceae</taxon>
        <taxon>Pedobacter</taxon>
    </lineage>
</organism>
<dbReference type="Gene3D" id="1.20.272.10">
    <property type="match status" value="1"/>
</dbReference>
<accession>A0A081PEG8</accession>
<name>A0A081PEG8_9SPHI</name>
<evidence type="ECO:0000256" key="5">
    <source>
        <dbReference type="ARBA" id="ARBA00022705"/>
    </source>
</evidence>
<reference evidence="11 12" key="1">
    <citation type="journal article" date="1992" name="Int. J. Syst. Bacteriol.">
        <title>Sphingobacterium antarcticus sp. nov. a Psychrotrophic Bacterium from the Soils of Schirmacher Oasis, Antarctica.</title>
        <authorList>
            <person name="Shivaji S."/>
            <person name="Ray M.K."/>
            <person name="Rao N.S."/>
            <person name="Saiserr L."/>
            <person name="Jagannadham M.V."/>
            <person name="Kumar G.S."/>
            <person name="Reddy G."/>
            <person name="Bhargava P.M."/>
        </authorList>
    </citation>
    <scope>NUCLEOTIDE SEQUENCE [LARGE SCALE GENOMIC DNA]</scope>
    <source>
        <strain evidence="11 12">4BY</strain>
    </source>
</reference>
<dbReference type="RefSeq" id="WP_037442674.1">
    <property type="nucleotide sequence ID" value="NZ_JNFF01000083.1"/>
</dbReference>
<dbReference type="SUPFAM" id="SSF48019">
    <property type="entry name" value="post-AAA+ oligomerization domain-like"/>
    <property type="match status" value="1"/>
</dbReference>
<dbReference type="Gene3D" id="1.10.8.60">
    <property type="match status" value="1"/>
</dbReference>
<dbReference type="NCBIfam" id="TIGR01128">
    <property type="entry name" value="holA"/>
    <property type="match status" value="1"/>
</dbReference>
<dbReference type="Proteomes" id="UP000028007">
    <property type="component" value="Unassembled WGS sequence"/>
</dbReference>
<feature type="domain" description="DNA polymerase III delta N-terminal" evidence="9">
    <location>
        <begin position="19"/>
        <end position="142"/>
    </location>
</feature>
<dbReference type="InterPro" id="IPR008921">
    <property type="entry name" value="DNA_pol3_clamp-load_cplx_C"/>
</dbReference>
<gene>
    <name evidence="11" type="ORF">N180_09595</name>
</gene>
<dbReference type="GO" id="GO:0006261">
    <property type="term" value="P:DNA-templated DNA replication"/>
    <property type="evidence" value="ECO:0007669"/>
    <property type="project" value="TreeGrafter"/>
</dbReference>
<dbReference type="GO" id="GO:0003887">
    <property type="term" value="F:DNA-directed DNA polymerase activity"/>
    <property type="evidence" value="ECO:0007669"/>
    <property type="project" value="UniProtKB-KW"/>
</dbReference>
<comment type="caution">
    <text evidence="11">The sequence shown here is derived from an EMBL/GenBank/DDBJ whole genome shotgun (WGS) entry which is preliminary data.</text>
</comment>
<dbReference type="EMBL" id="JNFF01000083">
    <property type="protein sequence ID" value="KEQ29091.1"/>
    <property type="molecule type" value="Genomic_DNA"/>
</dbReference>
<keyword evidence="5" id="KW-0235">DNA replication</keyword>
<evidence type="ECO:0000313" key="12">
    <source>
        <dbReference type="Proteomes" id="UP000028007"/>
    </source>
</evidence>
<dbReference type="OrthoDB" id="1172326at2"/>
<dbReference type="Pfam" id="PF06144">
    <property type="entry name" value="DNA_pol3_delta"/>
    <property type="match status" value="1"/>
</dbReference>
<comment type="similarity">
    <text evidence="7">Belongs to the DNA polymerase HolA subunit family.</text>
</comment>
<sequence>MTASDILKDLKAKKYKPVYLLHGEESYYIDQVVHFMEQHVLDDMQKGFNQTVLYGKDTDMATILNAAKRYPMMSDYQLIIVKEAQDLKWAKEVDGSSKAAEFVQHYFEKPLPSTILVLAYKYANFDKRKKIYKSIGKQGVIFQSDPVRDYKLAAWIEDLVEEKGAKIAPQAAALMAEYLGTDLSKISNELEKLLLNISKGTTIDTDHIQRNIGISKEYNVFELQKALAVRNVLKCNQIINYFANNPKANPMVMIMANLNSYFTRILKYHYLQHKGDAAKELGVNPYFVKDYETAARSYNLTKVFQIIGLLREYDLKSKGVDSTGNITDGELLKELLFKVIH</sequence>
<dbReference type="eggNOG" id="COG1466">
    <property type="taxonomic scope" value="Bacteria"/>
</dbReference>
<dbReference type="EC" id="2.7.7.7" evidence="1"/>
<dbReference type="InterPro" id="IPR005790">
    <property type="entry name" value="DNA_polIII_delta"/>
</dbReference>
<comment type="catalytic activity">
    <reaction evidence="8">
        <text>DNA(n) + a 2'-deoxyribonucleoside 5'-triphosphate = DNA(n+1) + diphosphate</text>
        <dbReference type="Rhea" id="RHEA:22508"/>
        <dbReference type="Rhea" id="RHEA-COMP:17339"/>
        <dbReference type="Rhea" id="RHEA-COMP:17340"/>
        <dbReference type="ChEBI" id="CHEBI:33019"/>
        <dbReference type="ChEBI" id="CHEBI:61560"/>
        <dbReference type="ChEBI" id="CHEBI:173112"/>
        <dbReference type="EC" id="2.7.7.7"/>
    </reaction>
</comment>
<dbReference type="SUPFAM" id="SSF52540">
    <property type="entry name" value="P-loop containing nucleoside triphosphate hydrolases"/>
    <property type="match status" value="1"/>
</dbReference>
<dbReference type="AlphaFoldDB" id="A0A081PEG8"/>
<evidence type="ECO:0000256" key="8">
    <source>
        <dbReference type="ARBA" id="ARBA00049244"/>
    </source>
</evidence>
<evidence type="ECO:0000256" key="6">
    <source>
        <dbReference type="ARBA" id="ARBA00022932"/>
    </source>
</evidence>
<evidence type="ECO:0000313" key="11">
    <source>
        <dbReference type="EMBL" id="KEQ29091.1"/>
    </source>
</evidence>
<dbReference type="PANTHER" id="PTHR34388:SF1">
    <property type="entry name" value="DNA POLYMERASE III SUBUNIT DELTA"/>
    <property type="match status" value="1"/>
</dbReference>
<dbReference type="GO" id="GO:0003677">
    <property type="term" value="F:DNA binding"/>
    <property type="evidence" value="ECO:0007669"/>
    <property type="project" value="InterPro"/>
</dbReference>
<keyword evidence="6" id="KW-0239">DNA-directed DNA polymerase</keyword>
<evidence type="ECO:0000256" key="1">
    <source>
        <dbReference type="ARBA" id="ARBA00012417"/>
    </source>
</evidence>
<dbReference type="InterPro" id="IPR048466">
    <property type="entry name" value="DNA_pol3_delta-like_C"/>
</dbReference>
<evidence type="ECO:0000256" key="4">
    <source>
        <dbReference type="ARBA" id="ARBA00022695"/>
    </source>
</evidence>
<evidence type="ECO:0000259" key="10">
    <source>
        <dbReference type="Pfam" id="PF21694"/>
    </source>
</evidence>
<keyword evidence="4" id="KW-0548">Nucleotidyltransferase</keyword>